<dbReference type="RefSeq" id="WP_182543157.1">
    <property type="nucleotide sequence ID" value="NZ_JACGWZ010000001.1"/>
</dbReference>
<name>A0A839DPN5_9PSEU</name>
<dbReference type="PANTHER" id="PTHR30007">
    <property type="entry name" value="PHP DOMAIN PROTEIN"/>
    <property type="match status" value="1"/>
</dbReference>
<dbReference type="PANTHER" id="PTHR30007:SF0">
    <property type="entry name" value="TRANSPOSASE"/>
    <property type="match status" value="1"/>
</dbReference>
<dbReference type="InterPro" id="IPR002559">
    <property type="entry name" value="Transposase_11"/>
</dbReference>
<evidence type="ECO:0000259" key="1">
    <source>
        <dbReference type="Pfam" id="PF01609"/>
    </source>
</evidence>
<keyword evidence="3" id="KW-1185">Reference proteome</keyword>
<dbReference type="GO" id="GO:0006313">
    <property type="term" value="P:DNA transposition"/>
    <property type="evidence" value="ECO:0007669"/>
    <property type="project" value="InterPro"/>
</dbReference>
<evidence type="ECO:0000313" key="2">
    <source>
        <dbReference type="EMBL" id="MBA8823962.1"/>
    </source>
</evidence>
<protein>
    <submittedName>
        <fullName evidence="2">Transposase</fullName>
    </submittedName>
</protein>
<reference evidence="2 3" key="1">
    <citation type="submission" date="2020-07" db="EMBL/GenBank/DDBJ databases">
        <title>Sequencing the genomes of 1000 actinobacteria strains.</title>
        <authorList>
            <person name="Klenk H.-P."/>
        </authorList>
    </citation>
    <scope>NUCLEOTIDE SEQUENCE [LARGE SCALE GENOMIC DNA]</scope>
    <source>
        <strain evidence="2 3">DSM 45975</strain>
    </source>
</reference>
<dbReference type="GO" id="GO:0004803">
    <property type="term" value="F:transposase activity"/>
    <property type="evidence" value="ECO:0007669"/>
    <property type="project" value="InterPro"/>
</dbReference>
<feature type="domain" description="Transposase IS4-like" evidence="1">
    <location>
        <begin position="21"/>
        <end position="155"/>
    </location>
</feature>
<comment type="caution">
    <text evidence="2">The sequence shown here is derived from an EMBL/GenBank/DDBJ whole genome shotgun (WGS) entry which is preliminary data.</text>
</comment>
<dbReference type="Proteomes" id="UP000569329">
    <property type="component" value="Unassembled WGS sequence"/>
</dbReference>
<dbReference type="AlphaFoldDB" id="A0A839DPN5"/>
<proteinExistence type="predicted"/>
<dbReference type="Pfam" id="PF01609">
    <property type="entry name" value="DDE_Tnp_1"/>
    <property type="match status" value="1"/>
</dbReference>
<sequence>MDGSCCLVADRGGQDRLIRPPAGIIDSASVQAAETVSAHSRGFDAGKKVDGRKRHIGVDTLGLLVCVLVTSANVQDRTAARNLLARLRYRCPSIRHLWSDAGYTGTLLAWAQHLFGLTIEIVARLAGQTTFVVLPRRWVVERTLSWITQHRRCVRDYERLPHHHEAMGHWDMIRITSKHLTKPV</sequence>
<accession>A0A839DPN5</accession>
<gene>
    <name evidence="2" type="ORF">FHX42_001291</name>
</gene>
<dbReference type="GO" id="GO:0003677">
    <property type="term" value="F:DNA binding"/>
    <property type="evidence" value="ECO:0007669"/>
    <property type="project" value="InterPro"/>
</dbReference>
<organism evidence="2 3">
    <name type="scientific">Halosaccharopolyspora lacisalsi</name>
    <dbReference type="NCBI Taxonomy" id="1000566"/>
    <lineage>
        <taxon>Bacteria</taxon>
        <taxon>Bacillati</taxon>
        <taxon>Actinomycetota</taxon>
        <taxon>Actinomycetes</taxon>
        <taxon>Pseudonocardiales</taxon>
        <taxon>Pseudonocardiaceae</taxon>
        <taxon>Halosaccharopolyspora</taxon>
    </lineage>
</organism>
<evidence type="ECO:0000313" key="3">
    <source>
        <dbReference type="Proteomes" id="UP000569329"/>
    </source>
</evidence>
<dbReference type="EMBL" id="JACGWZ010000001">
    <property type="protein sequence ID" value="MBA8823962.1"/>
    <property type="molecule type" value="Genomic_DNA"/>
</dbReference>